<keyword evidence="2" id="KW-1185">Reference proteome</keyword>
<name>A0ACB7TQM8_HYAAI</name>
<dbReference type="EMBL" id="CM023481">
    <property type="protein sequence ID" value="KAH6948642.1"/>
    <property type="molecule type" value="Genomic_DNA"/>
</dbReference>
<gene>
    <name evidence="1" type="ORF">HPB50_025591</name>
</gene>
<protein>
    <submittedName>
        <fullName evidence="1">Uncharacterized protein</fullName>
    </submittedName>
</protein>
<accession>A0ACB7TQM8</accession>
<comment type="caution">
    <text evidence="1">The sequence shown here is derived from an EMBL/GenBank/DDBJ whole genome shotgun (WGS) entry which is preliminary data.</text>
</comment>
<organism evidence="1 2">
    <name type="scientific">Hyalomma asiaticum</name>
    <name type="common">Tick</name>
    <dbReference type="NCBI Taxonomy" id="266040"/>
    <lineage>
        <taxon>Eukaryota</taxon>
        <taxon>Metazoa</taxon>
        <taxon>Ecdysozoa</taxon>
        <taxon>Arthropoda</taxon>
        <taxon>Chelicerata</taxon>
        <taxon>Arachnida</taxon>
        <taxon>Acari</taxon>
        <taxon>Parasitiformes</taxon>
        <taxon>Ixodida</taxon>
        <taxon>Ixodoidea</taxon>
        <taxon>Ixodidae</taxon>
        <taxon>Hyalomminae</taxon>
        <taxon>Hyalomma</taxon>
    </lineage>
</organism>
<evidence type="ECO:0000313" key="2">
    <source>
        <dbReference type="Proteomes" id="UP000821845"/>
    </source>
</evidence>
<evidence type="ECO:0000313" key="1">
    <source>
        <dbReference type="EMBL" id="KAH6948642.1"/>
    </source>
</evidence>
<dbReference type="Proteomes" id="UP000821845">
    <property type="component" value="Chromosome 1"/>
</dbReference>
<reference evidence="1" key="1">
    <citation type="submission" date="2020-05" db="EMBL/GenBank/DDBJ databases">
        <title>Large-scale comparative analyses of tick genomes elucidate their genetic diversity and vector capacities.</title>
        <authorList>
            <person name="Jia N."/>
            <person name="Wang J."/>
            <person name="Shi W."/>
            <person name="Du L."/>
            <person name="Sun Y."/>
            <person name="Zhan W."/>
            <person name="Jiang J."/>
            <person name="Wang Q."/>
            <person name="Zhang B."/>
            <person name="Ji P."/>
            <person name="Sakyi L.B."/>
            <person name="Cui X."/>
            <person name="Yuan T."/>
            <person name="Jiang B."/>
            <person name="Yang W."/>
            <person name="Lam T.T.-Y."/>
            <person name="Chang Q."/>
            <person name="Ding S."/>
            <person name="Wang X."/>
            <person name="Zhu J."/>
            <person name="Ruan X."/>
            <person name="Zhao L."/>
            <person name="Wei J."/>
            <person name="Que T."/>
            <person name="Du C."/>
            <person name="Cheng J."/>
            <person name="Dai P."/>
            <person name="Han X."/>
            <person name="Huang E."/>
            <person name="Gao Y."/>
            <person name="Liu J."/>
            <person name="Shao H."/>
            <person name="Ye R."/>
            <person name="Li L."/>
            <person name="Wei W."/>
            <person name="Wang X."/>
            <person name="Wang C."/>
            <person name="Yang T."/>
            <person name="Huo Q."/>
            <person name="Li W."/>
            <person name="Guo W."/>
            <person name="Chen H."/>
            <person name="Zhou L."/>
            <person name="Ni X."/>
            <person name="Tian J."/>
            <person name="Zhou Y."/>
            <person name="Sheng Y."/>
            <person name="Liu T."/>
            <person name="Pan Y."/>
            <person name="Xia L."/>
            <person name="Li J."/>
            <person name="Zhao F."/>
            <person name="Cao W."/>
        </authorList>
    </citation>
    <scope>NUCLEOTIDE SEQUENCE</scope>
    <source>
        <strain evidence="1">Hyas-2018</strain>
    </source>
</reference>
<sequence length="466" mass="52721">MRLIHKWSASQRGRGMDRESLPKLANSKYANSWVLDFLTDTNVSDDQLMNHEVSRASAPCSTDTGDESPRRHSPPKNPVVPSKSSFLTVPRVSRRLKKTSILEDGQVVMPGQSSPERKGLKSIDPYRRTKVQQTFQRRQLQQVIAWKKDRYQMIHYQLLMGVVVASALSNMLSRTHSSVQSNVIGYVERFRQPMMTSAIWCIVLLPAEVLGLAAFWLHINFVFLKTFDAPDNPEAQIAIQLLIQKIHKDLGLFRYAEMVPTTLMLTWVLVNSFNMLEWSAPFDFSDYRKHLDFDFLMAILAFIVPWQRWYDGRTLDFRQLARRLPWGAFLLYLSSLQLGFVIKARVLLYPLCMLPQEFGLAAWISRRVRSIQAPNRHLSQVVLTACSAILTEMTGDVTTASLLMPAAIDAIVAGMVTKATTVTIALLTVNTVGYYVFDWKEAPPWLDTPGTGTGGNHSVSLDVLAT</sequence>
<proteinExistence type="predicted"/>